<evidence type="ECO:0000256" key="1">
    <source>
        <dbReference type="SAM" id="SignalP"/>
    </source>
</evidence>
<feature type="chain" id="PRO_5040508951" evidence="1">
    <location>
        <begin position="17"/>
        <end position="196"/>
    </location>
</feature>
<keyword evidence="1" id="KW-0732">Signal</keyword>
<name>A0A9P1ICZ0_9PELO</name>
<organism evidence="2 3">
    <name type="scientific">Caenorhabditis angaria</name>
    <dbReference type="NCBI Taxonomy" id="860376"/>
    <lineage>
        <taxon>Eukaryota</taxon>
        <taxon>Metazoa</taxon>
        <taxon>Ecdysozoa</taxon>
        <taxon>Nematoda</taxon>
        <taxon>Chromadorea</taxon>
        <taxon>Rhabditida</taxon>
        <taxon>Rhabditina</taxon>
        <taxon>Rhabditomorpha</taxon>
        <taxon>Rhabditoidea</taxon>
        <taxon>Rhabditidae</taxon>
        <taxon>Peloderinae</taxon>
        <taxon>Caenorhabditis</taxon>
    </lineage>
</organism>
<evidence type="ECO:0000313" key="3">
    <source>
        <dbReference type="Proteomes" id="UP001152747"/>
    </source>
</evidence>
<keyword evidence="3" id="KW-1185">Reference proteome</keyword>
<feature type="signal peptide" evidence="1">
    <location>
        <begin position="1"/>
        <end position="16"/>
    </location>
</feature>
<proteinExistence type="predicted"/>
<protein>
    <submittedName>
        <fullName evidence="2">Uncharacterized protein</fullName>
    </submittedName>
</protein>
<evidence type="ECO:0000313" key="2">
    <source>
        <dbReference type="EMBL" id="CAI5442904.1"/>
    </source>
</evidence>
<reference evidence="2" key="1">
    <citation type="submission" date="2022-11" db="EMBL/GenBank/DDBJ databases">
        <authorList>
            <person name="Kikuchi T."/>
        </authorList>
    </citation>
    <scope>NUCLEOTIDE SEQUENCE</scope>
    <source>
        <strain evidence="2">PS1010</strain>
    </source>
</reference>
<dbReference type="Proteomes" id="UP001152747">
    <property type="component" value="Unassembled WGS sequence"/>
</dbReference>
<dbReference type="AlphaFoldDB" id="A0A9P1ICZ0"/>
<comment type="caution">
    <text evidence="2">The sequence shown here is derived from an EMBL/GenBank/DDBJ whole genome shotgun (WGS) entry which is preliminary data.</text>
</comment>
<accession>A0A9P1ICZ0</accession>
<gene>
    <name evidence="2" type="ORF">CAMP_LOCUS5541</name>
</gene>
<sequence length="196" mass="23345">MIICTVLIFIIFQAQTSNEATLELSEAKYIAFSLLGDLAISKPTNENLRKIITDPFRENDYAIPLSLLLKRYKKTKKNAKHLDDPMLEHRFEKHYNDRRAIFYKALKRSDEVLFNNTFNKYDQKYYNEWVDKSGLIMNEEERKIIEDSVTDIKITGWNFTFRYKKIAKKYGVVNIKKSFYLSSLMEDSYYYGYTVE</sequence>
<dbReference type="EMBL" id="CANHGI010000002">
    <property type="protein sequence ID" value="CAI5442904.1"/>
    <property type="molecule type" value="Genomic_DNA"/>
</dbReference>